<evidence type="ECO:0000256" key="4">
    <source>
        <dbReference type="ARBA" id="ARBA00022692"/>
    </source>
</evidence>
<dbReference type="Proteomes" id="UP001595555">
    <property type="component" value="Unassembled WGS sequence"/>
</dbReference>
<evidence type="ECO:0000256" key="10">
    <source>
        <dbReference type="RuleBase" id="RU000594"/>
    </source>
</evidence>
<dbReference type="NCBIfam" id="TIGR00077">
    <property type="entry name" value="lspA"/>
    <property type="match status" value="1"/>
</dbReference>
<comment type="caution">
    <text evidence="12">The sequence shown here is derived from an EMBL/GenBank/DDBJ whole genome shotgun (WGS) entry which is preliminary data.</text>
</comment>
<keyword evidence="3 9" id="KW-0645">Protease</keyword>
<comment type="pathway">
    <text evidence="9">Protein modification; lipoprotein biosynthesis (signal peptide cleavage).</text>
</comment>
<organism evidence="12 13">
    <name type="scientific">Cellvibrio fontiphilus</name>
    <dbReference type="NCBI Taxonomy" id="1815559"/>
    <lineage>
        <taxon>Bacteria</taxon>
        <taxon>Pseudomonadati</taxon>
        <taxon>Pseudomonadota</taxon>
        <taxon>Gammaproteobacteria</taxon>
        <taxon>Cellvibrionales</taxon>
        <taxon>Cellvibrionaceae</taxon>
        <taxon>Cellvibrio</taxon>
    </lineage>
</organism>
<feature type="active site" evidence="9">
    <location>
        <position position="129"/>
    </location>
</feature>
<keyword evidence="13" id="KW-1185">Reference proteome</keyword>
<keyword evidence="2 9" id="KW-1003">Cell membrane</keyword>
<evidence type="ECO:0000256" key="9">
    <source>
        <dbReference type="HAMAP-Rule" id="MF_00161"/>
    </source>
</evidence>
<reference evidence="13" key="1">
    <citation type="journal article" date="2019" name="Int. J. Syst. Evol. Microbiol.">
        <title>The Global Catalogue of Microorganisms (GCM) 10K type strain sequencing project: providing services to taxonomists for standard genome sequencing and annotation.</title>
        <authorList>
            <consortium name="The Broad Institute Genomics Platform"/>
            <consortium name="The Broad Institute Genome Sequencing Center for Infectious Disease"/>
            <person name="Wu L."/>
            <person name="Ma J."/>
        </authorList>
    </citation>
    <scope>NUCLEOTIDE SEQUENCE [LARGE SCALE GENOMIC DNA]</scope>
    <source>
        <strain evidence="13">KCTC 52237</strain>
    </source>
</reference>
<evidence type="ECO:0000256" key="3">
    <source>
        <dbReference type="ARBA" id="ARBA00022670"/>
    </source>
</evidence>
<dbReference type="Pfam" id="PF01252">
    <property type="entry name" value="Peptidase_A8"/>
    <property type="match status" value="1"/>
</dbReference>
<comment type="catalytic activity">
    <reaction evidence="9 10">
        <text>Release of signal peptides from bacterial membrane prolipoproteins. Hydrolyzes -Xaa-Yaa-Zaa-|-(S,diacylglyceryl)Cys-, in which Xaa is hydrophobic (preferably Leu), and Yaa (Ala or Ser) and Zaa (Gly or Ala) have small, neutral side chains.</text>
        <dbReference type="EC" id="3.4.23.36"/>
    </reaction>
</comment>
<comment type="function">
    <text evidence="9 10">This protein specifically catalyzes the removal of signal peptides from prolipoproteins.</text>
</comment>
<comment type="similarity">
    <text evidence="1 9 11">Belongs to the peptidase A8 family.</text>
</comment>
<evidence type="ECO:0000256" key="11">
    <source>
        <dbReference type="RuleBase" id="RU004181"/>
    </source>
</evidence>
<keyword evidence="4 9" id="KW-0812">Transmembrane</keyword>
<dbReference type="HAMAP" id="MF_00161">
    <property type="entry name" value="LspA"/>
    <property type="match status" value="1"/>
</dbReference>
<dbReference type="PRINTS" id="PR00781">
    <property type="entry name" value="LIPOSIGPTASE"/>
</dbReference>
<evidence type="ECO:0000256" key="5">
    <source>
        <dbReference type="ARBA" id="ARBA00022750"/>
    </source>
</evidence>
<evidence type="ECO:0000256" key="6">
    <source>
        <dbReference type="ARBA" id="ARBA00022801"/>
    </source>
</evidence>
<dbReference type="EC" id="3.4.23.36" evidence="9"/>
<gene>
    <name evidence="9 12" type="primary">lspA</name>
    <name evidence="12" type="ORF">ACFODX_02060</name>
</gene>
<evidence type="ECO:0000256" key="8">
    <source>
        <dbReference type="ARBA" id="ARBA00023136"/>
    </source>
</evidence>
<feature type="transmembrane region" description="Helical" evidence="9">
    <location>
        <begin position="142"/>
        <end position="163"/>
    </location>
</feature>
<evidence type="ECO:0000313" key="12">
    <source>
        <dbReference type="EMBL" id="MFC3114322.1"/>
    </source>
</evidence>
<sequence length="175" mass="19598">MDNQWVLPLKIYQKVWFWYVIALVIVALDQASKHAIEAAFEYGETLVFTSFFNFTLAYNTGAAFSFLADAGGWQRWFFAVIALVASVLLSVWIARCAQQKPREAFALAFILGGAVGNLYDRIVLGHVVDFIVVHYQDNYWPAFNLADSAISLGAAVLIIDMLFSKENSKENSKNA</sequence>
<feature type="active site" evidence="9">
    <location>
        <position position="147"/>
    </location>
</feature>
<dbReference type="InterPro" id="IPR001872">
    <property type="entry name" value="Peptidase_A8"/>
</dbReference>
<dbReference type="RefSeq" id="WP_378115565.1">
    <property type="nucleotide sequence ID" value="NZ_JBHRTF010000002.1"/>
</dbReference>
<protein>
    <recommendedName>
        <fullName evidence="9">Lipoprotein signal peptidase</fullName>
        <ecNumber evidence="9">3.4.23.36</ecNumber>
    </recommendedName>
    <alternativeName>
        <fullName evidence="9">Prolipoprotein signal peptidase</fullName>
    </alternativeName>
    <alternativeName>
        <fullName evidence="9">Signal peptidase II</fullName>
        <shortName evidence="9">SPase II</shortName>
    </alternativeName>
</protein>
<keyword evidence="7 9" id="KW-1133">Transmembrane helix</keyword>
<evidence type="ECO:0000313" key="13">
    <source>
        <dbReference type="Proteomes" id="UP001595555"/>
    </source>
</evidence>
<keyword evidence="5 9" id="KW-0064">Aspartyl protease</keyword>
<feature type="transmembrane region" description="Helical" evidence="9">
    <location>
        <begin position="104"/>
        <end position="122"/>
    </location>
</feature>
<dbReference type="PANTHER" id="PTHR33695:SF1">
    <property type="entry name" value="LIPOPROTEIN SIGNAL PEPTIDASE"/>
    <property type="match status" value="1"/>
</dbReference>
<dbReference type="PANTHER" id="PTHR33695">
    <property type="entry name" value="LIPOPROTEIN SIGNAL PEPTIDASE"/>
    <property type="match status" value="1"/>
</dbReference>
<feature type="transmembrane region" description="Helical" evidence="9">
    <location>
        <begin position="44"/>
        <end position="67"/>
    </location>
</feature>
<feature type="transmembrane region" description="Helical" evidence="9">
    <location>
        <begin position="73"/>
        <end position="92"/>
    </location>
</feature>
<feature type="transmembrane region" description="Helical" evidence="9">
    <location>
        <begin position="15"/>
        <end position="32"/>
    </location>
</feature>
<comment type="subcellular location">
    <subcellularLocation>
        <location evidence="9">Cell membrane</location>
        <topology evidence="9">Multi-pass membrane protein</topology>
    </subcellularLocation>
</comment>
<evidence type="ECO:0000256" key="1">
    <source>
        <dbReference type="ARBA" id="ARBA00006139"/>
    </source>
</evidence>
<proteinExistence type="inferred from homology"/>
<name>A0ABV7FDY5_9GAMM</name>
<evidence type="ECO:0000256" key="7">
    <source>
        <dbReference type="ARBA" id="ARBA00022989"/>
    </source>
</evidence>
<keyword evidence="6 9" id="KW-0378">Hydrolase</keyword>
<dbReference type="GO" id="GO:0004190">
    <property type="term" value="F:aspartic-type endopeptidase activity"/>
    <property type="evidence" value="ECO:0007669"/>
    <property type="project" value="UniProtKB-EC"/>
</dbReference>
<dbReference type="PROSITE" id="PS00855">
    <property type="entry name" value="SPASE_II"/>
    <property type="match status" value="1"/>
</dbReference>
<keyword evidence="8 9" id="KW-0472">Membrane</keyword>
<dbReference type="EMBL" id="JBHRTF010000002">
    <property type="protein sequence ID" value="MFC3114322.1"/>
    <property type="molecule type" value="Genomic_DNA"/>
</dbReference>
<accession>A0ABV7FDY5</accession>
<evidence type="ECO:0000256" key="2">
    <source>
        <dbReference type="ARBA" id="ARBA00022475"/>
    </source>
</evidence>